<evidence type="ECO:0000313" key="2">
    <source>
        <dbReference type="EMBL" id="ANZ77077.1"/>
    </source>
</evidence>
<dbReference type="OrthoDB" id="10314218at2759"/>
<gene>
    <name evidence="2" type="ORF">ATY40_BA7504200</name>
</gene>
<name>A0A1B2JGA8_PICPA</name>
<feature type="region of interest" description="Disordered" evidence="1">
    <location>
        <begin position="1"/>
        <end position="74"/>
    </location>
</feature>
<feature type="compositionally biased region" description="Low complexity" evidence="1">
    <location>
        <begin position="58"/>
        <end position="69"/>
    </location>
</feature>
<keyword evidence="3" id="KW-1185">Reference proteome</keyword>
<evidence type="ECO:0000313" key="3">
    <source>
        <dbReference type="Proteomes" id="UP000094565"/>
    </source>
</evidence>
<accession>A0A1B2JGA8</accession>
<dbReference type="Proteomes" id="UP000094565">
    <property type="component" value="Chromosome 3"/>
</dbReference>
<protein>
    <submittedName>
        <fullName evidence="2">BA75_04200T0</fullName>
    </submittedName>
</protein>
<proteinExistence type="predicted"/>
<dbReference type="AlphaFoldDB" id="A0A1B2JGA8"/>
<sequence>MDLSSIKPSKSRRNDSKKPKKRISISKDTLKAKRPVFKSLNADNILRPTTDHNRLYKPTKSTSPDSTSSFKYKQIKDKKRNSEVTVISSSSLLPDSDNKGFLTSQVSSHVTKKNSWCHAHQFTFTTNDLTDCLPATNISVINSHSAIATINNQRILLVVPRHYEPCGAIARLKKNKEPHMVRLFDKEDTISLRENVDIYFRWKVWCN</sequence>
<dbReference type="EMBL" id="CP014586">
    <property type="protein sequence ID" value="ANZ77077.1"/>
    <property type="molecule type" value="Genomic_DNA"/>
</dbReference>
<evidence type="ECO:0000256" key="1">
    <source>
        <dbReference type="SAM" id="MobiDB-lite"/>
    </source>
</evidence>
<reference evidence="2 3" key="1">
    <citation type="submission" date="2016-02" db="EMBL/GenBank/DDBJ databases">
        <title>Comparative genomic and transcriptomic foundation for Pichia pastoris.</title>
        <authorList>
            <person name="Love K.R."/>
            <person name="Shah K.A."/>
            <person name="Whittaker C.A."/>
            <person name="Wu J."/>
            <person name="Bartlett M.C."/>
            <person name="Ma D."/>
            <person name="Leeson R.L."/>
            <person name="Priest M."/>
            <person name="Young S.K."/>
            <person name="Love J.C."/>
        </authorList>
    </citation>
    <scope>NUCLEOTIDE SEQUENCE [LARGE SCALE GENOMIC DNA]</scope>
    <source>
        <strain evidence="2 3">ATCC 28485</strain>
    </source>
</reference>
<organism evidence="2 3">
    <name type="scientific">Komagataella pastoris</name>
    <name type="common">Yeast</name>
    <name type="synonym">Pichia pastoris</name>
    <dbReference type="NCBI Taxonomy" id="4922"/>
    <lineage>
        <taxon>Eukaryota</taxon>
        <taxon>Fungi</taxon>
        <taxon>Dikarya</taxon>
        <taxon>Ascomycota</taxon>
        <taxon>Saccharomycotina</taxon>
        <taxon>Pichiomycetes</taxon>
        <taxon>Pichiales</taxon>
        <taxon>Pichiaceae</taxon>
        <taxon>Komagataella</taxon>
    </lineage>
</organism>